<dbReference type="SUPFAM" id="SSF81321">
    <property type="entry name" value="Family A G protein-coupled receptor-like"/>
    <property type="match status" value="1"/>
</dbReference>
<protein>
    <submittedName>
        <fullName evidence="8 9">FMRFamide receptor-like</fullName>
    </submittedName>
</protein>
<gene>
    <name evidence="8 9 10 11" type="primary">LOC111119110</name>
</gene>
<feature type="transmembrane region" description="Helical" evidence="5">
    <location>
        <begin position="218"/>
        <end position="242"/>
    </location>
</feature>
<keyword evidence="4 5" id="KW-0472">Membrane</keyword>
<evidence type="ECO:0000256" key="3">
    <source>
        <dbReference type="ARBA" id="ARBA00022989"/>
    </source>
</evidence>
<feature type="transmembrane region" description="Helical" evidence="5">
    <location>
        <begin position="263"/>
        <end position="284"/>
    </location>
</feature>
<dbReference type="OrthoDB" id="6281784at2759"/>
<dbReference type="Proteomes" id="UP000694844">
    <property type="component" value="Chromosome 2"/>
</dbReference>
<evidence type="ECO:0000313" key="11">
    <source>
        <dbReference type="RefSeq" id="XP_022314673.1"/>
    </source>
</evidence>
<reference evidence="8 9" key="1">
    <citation type="submission" date="2025-04" db="UniProtKB">
        <authorList>
            <consortium name="RefSeq"/>
        </authorList>
    </citation>
    <scope>IDENTIFICATION</scope>
    <source>
        <tissue evidence="8 9">Whole sample</tissue>
    </source>
</reference>
<dbReference type="Gene3D" id="1.20.1070.10">
    <property type="entry name" value="Rhodopsin 7-helix transmembrane proteins"/>
    <property type="match status" value="1"/>
</dbReference>
<evidence type="ECO:0000256" key="4">
    <source>
        <dbReference type="ARBA" id="ARBA00023136"/>
    </source>
</evidence>
<keyword evidence="2 5" id="KW-0812">Transmembrane</keyword>
<dbReference type="RefSeq" id="XP_022314672.1">
    <property type="nucleotide sequence ID" value="XM_022458964.1"/>
</dbReference>
<dbReference type="GeneID" id="111119110"/>
<feature type="transmembrane region" description="Helical" evidence="5">
    <location>
        <begin position="43"/>
        <end position="64"/>
    </location>
</feature>
<comment type="subcellular location">
    <subcellularLocation>
        <location evidence="1">Membrane</location>
    </subcellularLocation>
</comment>
<evidence type="ECO:0000313" key="7">
    <source>
        <dbReference type="Proteomes" id="UP000694844"/>
    </source>
</evidence>
<dbReference type="PANTHER" id="PTHR46641">
    <property type="entry name" value="FMRFAMIDE RECEPTOR-RELATED"/>
    <property type="match status" value="1"/>
</dbReference>
<name>A0A8B8CG37_CRAVI</name>
<organism evidence="7 8">
    <name type="scientific">Crassostrea virginica</name>
    <name type="common">Eastern oyster</name>
    <dbReference type="NCBI Taxonomy" id="6565"/>
    <lineage>
        <taxon>Eukaryota</taxon>
        <taxon>Metazoa</taxon>
        <taxon>Spiralia</taxon>
        <taxon>Lophotrochozoa</taxon>
        <taxon>Mollusca</taxon>
        <taxon>Bivalvia</taxon>
        <taxon>Autobranchia</taxon>
        <taxon>Pteriomorphia</taxon>
        <taxon>Ostreida</taxon>
        <taxon>Ostreoidea</taxon>
        <taxon>Ostreidae</taxon>
        <taxon>Crassostrea</taxon>
    </lineage>
</organism>
<feature type="domain" description="G-protein coupled receptors family 1 profile" evidence="6">
    <location>
        <begin position="55"/>
        <end position="318"/>
    </location>
</feature>
<accession>A0A8B8CG37</accession>
<dbReference type="InterPro" id="IPR000276">
    <property type="entry name" value="GPCR_Rhodpsn"/>
</dbReference>
<evidence type="ECO:0000256" key="1">
    <source>
        <dbReference type="ARBA" id="ARBA00004370"/>
    </source>
</evidence>
<dbReference type="CDD" id="cd14978">
    <property type="entry name" value="7tmA_FMRFamide_R-like"/>
    <property type="match status" value="1"/>
</dbReference>
<feature type="transmembrane region" description="Helical" evidence="5">
    <location>
        <begin position="162"/>
        <end position="179"/>
    </location>
</feature>
<dbReference type="PANTHER" id="PTHR46641:SF2">
    <property type="entry name" value="FMRFAMIDE RECEPTOR"/>
    <property type="match status" value="1"/>
</dbReference>
<evidence type="ECO:0000313" key="10">
    <source>
        <dbReference type="RefSeq" id="XP_022314672.1"/>
    </source>
</evidence>
<dbReference type="GO" id="GO:0004930">
    <property type="term" value="F:G protein-coupled receptor activity"/>
    <property type="evidence" value="ECO:0007669"/>
    <property type="project" value="InterPro"/>
</dbReference>
<dbReference type="Pfam" id="PF00001">
    <property type="entry name" value="7tm_1"/>
    <property type="match status" value="1"/>
</dbReference>
<dbReference type="PROSITE" id="PS50262">
    <property type="entry name" value="G_PROTEIN_RECEP_F1_2"/>
    <property type="match status" value="1"/>
</dbReference>
<proteinExistence type="predicted"/>
<feature type="transmembrane region" description="Helical" evidence="5">
    <location>
        <begin position="121"/>
        <end position="141"/>
    </location>
</feature>
<dbReference type="InterPro" id="IPR017452">
    <property type="entry name" value="GPCR_Rhodpsn_7TM"/>
</dbReference>
<dbReference type="KEGG" id="cvn:111119110"/>
<dbReference type="AlphaFoldDB" id="A0A8B8CG37"/>
<feature type="transmembrane region" description="Helical" evidence="5">
    <location>
        <begin position="296"/>
        <end position="321"/>
    </location>
</feature>
<sequence>MVVSEINFALNLSYGDTAYLQDNWGNNTALQNAFYMQYVVNGIVLPILAVFGVLGNILTMIVLWRREMHSTTILFLRALVLTDTGIIVVVAATVTPFTLSFFHAELGYFKDVVYPNVFTPVTYIVMVIQQCNVWITVSVSVERYISICHPFKAAKICTKRRTWIILFAICVISVIYNIPRCFASRTKSPCSPNDTSLCYMLVDTTFGKTTFYTKVYMVWMYAVLIYIIPLTLLAVLNCLIIMELMRMRARRIGTNIQDDNEANLSLVLVLIVIVFICCQTPGLFSQFDFLFDPIVFLQWIAFGNTLFVTNSSVNFLIYTAVGRRFRKVLLKVFKTIFGKSIFSRSKNSGSSSDHELLETLRSQLYRDSEVTQINDIHRLEKMKLTS</sequence>
<dbReference type="InterPro" id="IPR052954">
    <property type="entry name" value="GPCR-Ligand_Int"/>
</dbReference>
<evidence type="ECO:0000256" key="2">
    <source>
        <dbReference type="ARBA" id="ARBA00022692"/>
    </source>
</evidence>
<feature type="transmembrane region" description="Helical" evidence="5">
    <location>
        <begin position="76"/>
        <end position="101"/>
    </location>
</feature>
<keyword evidence="3 5" id="KW-1133">Transmembrane helix</keyword>
<evidence type="ECO:0000259" key="6">
    <source>
        <dbReference type="PROSITE" id="PS50262"/>
    </source>
</evidence>
<keyword evidence="7" id="KW-1185">Reference proteome</keyword>
<evidence type="ECO:0000313" key="9">
    <source>
        <dbReference type="RefSeq" id="XP_022314671.1"/>
    </source>
</evidence>
<dbReference type="RefSeq" id="XP_022314671.1">
    <property type="nucleotide sequence ID" value="XM_022458963.1"/>
</dbReference>
<dbReference type="RefSeq" id="XP_022314673.1">
    <property type="nucleotide sequence ID" value="XM_022458965.1"/>
</dbReference>
<dbReference type="RefSeq" id="XP_022314670.1">
    <property type="nucleotide sequence ID" value="XM_022458962.1"/>
</dbReference>
<evidence type="ECO:0000256" key="5">
    <source>
        <dbReference type="SAM" id="Phobius"/>
    </source>
</evidence>
<evidence type="ECO:0000313" key="8">
    <source>
        <dbReference type="RefSeq" id="XP_022314670.1"/>
    </source>
</evidence>
<dbReference type="PRINTS" id="PR00237">
    <property type="entry name" value="GPCRRHODOPSN"/>
</dbReference>
<dbReference type="GO" id="GO:0016020">
    <property type="term" value="C:membrane"/>
    <property type="evidence" value="ECO:0007669"/>
    <property type="project" value="UniProtKB-SubCell"/>
</dbReference>